<dbReference type="Gene3D" id="1.20.990.10">
    <property type="entry name" value="NADPH-cytochrome p450 Reductase, Chain A, domain 3"/>
    <property type="match status" value="1"/>
</dbReference>
<dbReference type="InterPro" id="IPR001709">
    <property type="entry name" value="Flavoprot_Pyr_Nucl_cyt_Rdtase"/>
</dbReference>
<comment type="caution">
    <text evidence="13">The sequence shown here is derived from an EMBL/GenBank/DDBJ whole genome shotgun (WGS) entry which is preliminary data.</text>
</comment>
<name>A0A9Q5D3F4_9BACT</name>
<accession>A0A9Q5D3F4</accession>
<dbReference type="PROSITE" id="PS50255">
    <property type="entry name" value="CYTOCHROME_B5_2"/>
    <property type="match status" value="1"/>
</dbReference>
<dbReference type="InterPro" id="IPR000898">
    <property type="entry name" value="Indolamine_dOase"/>
</dbReference>
<dbReference type="Gene3D" id="2.40.30.10">
    <property type="entry name" value="Translation factors"/>
    <property type="match status" value="1"/>
</dbReference>
<evidence type="ECO:0000256" key="3">
    <source>
        <dbReference type="ARBA" id="ARBA00022617"/>
    </source>
</evidence>
<dbReference type="SUPFAM" id="SSF63380">
    <property type="entry name" value="Riboflavin synthase domain-like"/>
    <property type="match status" value="1"/>
</dbReference>
<dbReference type="PANTHER" id="PTHR19384:SF128">
    <property type="entry name" value="NADPH OXIDOREDUCTASE A"/>
    <property type="match status" value="1"/>
</dbReference>
<evidence type="ECO:0000313" key="14">
    <source>
        <dbReference type="Proteomes" id="UP000281028"/>
    </source>
</evidence>
<organism evidence="13 14">
    <name type="scientific">Chitinophaga solisilvae</name>
    <dbReference type="NCBI Taxonomy" id="1233460"/>
    <lineage>
        <taxon>Bacteria</taxon>
        <taxon>Pseudomonadati</taxon>
        <taxon>Bacteroidota</taxon>
        <taxon>Chitinophagia</taxon>
        <taxon>Chitinophagales</taxon>
        <taxon>Chitinophagaceae</taxon>
        <taxon>Chitinophaga</taxon>
    </lineage>
</organism>
<dbReference type="Gene3D" id="1.20.58.480">
    <property type="match status" value="1"/>
</dbReference>
<dbReference type="PANTHER" id="PTHR19384">
    <property type="entry name" value="NITRIC OXIDE SYNTHASE-RELATED"/>
    <property type="match status" value="1"/>
</dbReference>
<keyword evidence="8" id="KW-0560">Oxidoreductase</keyword>
<dbReference type="InterPro" id="IPR039261">
    <property type="entry name" value="FNR_nucleotide-bd"/>
</dbReference>
<evidence type="ECO:0000313" key="13">
    <source>
        <dbReference type="EMBL" id="NSL87309.1"/>
    </source>
</evidence>
<evidence type="ECO:0000256" key="7">
    <source>
        <dbReference type="ARBA" id="ARBA00022827"/>
    </source>
</evidence>
<feature type="domain" description="Cytochrome b5 heme-binding" evidence="11">
    <location>
        <begin position="815"/>
        <end position="894"/>
    </location>
</feature>
<reference evidence="13" key="1">
    <citation type="submission" date="2020-05" db="EMBL/GenBank/DDBJ databases">
        <title>Chitinophaga laudate sp. nov., isolated from a tropical peat swamp.</title>
        <authorList>
            <person name="Goh C.B.S."/>
            <person name="Lee M.S."/>
            <person name="Parimannan S."/>
            <person name="Pasbakhsh P."/>
            <person name="Yule C.M."/>
            <person name="Rajandas H."/>
            <person name="Loke S."/>
            <person name="Croft L."/>
            <person name="Tan J.B.L."/>
        </authorList>
    </citation>
    <scope>NUCLEOTIDE SEQUENCE</scope>
    <source>
        <strain evidence="13">Mgbs1</strain>
    </source>
</reference>
<comment type="cofactor">
    <cofactor evidence="1">
        <name>FMN</name>
        <dbReference type="ChEBI" id="CHEBI:58210"/>
    </cofactor>
</comment>
<evidence type="ECO:0000256" key="2">
    <source>
        <dbReference type="ARBA" id="ARBA00001974"/>
    </source>
</evidence>
<dbReference type="PROSITE" id="PS51384">
    <property type="entry name" value="FAD_FR"/>
    <property type="match status" value="1"/>
</dbReference>
<dbReference type="InterPro" id="IPR017938">
    <property type="entry name" value="Riboflavin_synthase-like_b-brl"/>
</dbReference>
<dbReference type="GO" id="GO:0020037">
    <property type="term" value="F:heme binding"/>
    <property type="evidence" value="ECO:0007669"/>
    <property type="project" value="InterPro"/>
</dbReference>
<dbReference type="GO" id="GO:0016491">
    <property type="term" value="F:oxidoreductase activity"/>
    <property type="evidence" value="ECO:0007669"/>
    <property type="project" value="UniProtKB-KW"/>
</dbReference>
<keyword evidence="9" id="KW-0408">Iron</keyword>
<dbReference type="GO" id="GO:0019441">
    <property type="term" value="P:L-tryptophan catabolic process to kynurenine"/>
    <property type="evidence" value="ECO:0007669"/>
    <property type="project" value="InterPro"/>
</dbReference>
<comment type="cofactor">
    <cofactor evidence="2">
        <name>FAD</name>
        <dbReference type="ChEBI" id="CHEBI:57692"/>
    </cofactor>
</comment>
<dbReference type="SMART" id="SM01117">
    <property type="entry name" value="Cyt-b5"/>
    <property type="match status" value="1"/>
</dbReference>
<dbReference type="PROSITE" id="PS00191">
    <property type="entry name" value="CYTOCHROME_B5_1"/>
    <property type="match status" value="1"/>
</dbReference>
<dbReference type="InterPro" id="IPR018506">
    <property type="entry name" value="Cyt_B5_heme-BS"/>
</dbReference>
<dbReference type="SUPFAM" id="SSF55856">
    <property type="entry name" value="Cytochrome b5-like heme/steroid binding domain"/>
    <property type="match status" value="1"/>
</dbReference>
<evidence type="ECO:0000256" key="4">
    <source>
        <dbReference type="ARBA" id="ARBA00022630"/>
    </source>
</evidence>
<gene>
    <name evidence="13" type="ORF">ECE50_010740</name>
</gene>
<keyword evidence="10" id="KW-0198">Cysteine biosynthesis</keyword>
<evidence type="ECO:0000256" key="5">
    <source>
        <dbReference type="ARBA" id="ARBA00022643"/>
    </source>
</evidence>
<evidence type="ECO:0000256" key="9">
    <source>
        <dbReference type="ARBA" id="ARBA00023004"/>
    </source>
</evidence>
<keyword evidence="14" id="KW-1185">Reference proteome</keyword>
<dbReference type="Pfam" id="PF00667">
    <property type="entry name" value="FAD_binding_1"/>
    <property type="match status" value="1"/>
</dbReference>
<protein>
    <recommendedName>
        <fullName evidence="15">Cytochrome b5 heme-binding domain-containing protein</fullName>
    </recommendedName>
</protein>
<dbReference type="GO" id="GO:0050660">
    <property type="term" value="F:flavin adenine dinucleotide binding"/>
    <property type="evidence" value="ECO:0007669"/>
    <property type="project" value="TreeGrafter"/>
</dbReference>
<evidence type="ECO:0000256" key="8">
    <source>
        <dbReference type="ARBA" id="ARBA00023002"/>
    </source>
</evidence>
<dbReference type="InterPro" id="IPR036400">
    <property type="entry name" value="Cyt_B5-like_heme/steroid_sf"/>
</dbReference>
<dbReference type="Gene3D" id="3.10.120.10">
    <property type="entry name" value="Cytochrome b5-like heme/steroid binding domain"/>
    <property type="match status" value="1"/>
</dbReference>
<feature type="domain" description="FAD-binding FR-type" evidence="12">
    <location>
        <begin position="407"/>
        <end position="631"/>
    </location>
</feature>
<dbReference type="InterPro" id="IPR001199">
    <property type="entry name" value="Cyt_B5-like_heme/steroid-bd"/>
</dbReference>
<proteinExistence type="predicted"/>
<dbReference type="Pfam" id="PF00173">
    <property type="entry name" value="Cyt-b5"/>
    <property type="match status" value="1"/>
</dbReference>
<keyword evidence="5" id="KW-0288">FMN</keyword>
<sequence>MKADIQQTRVTAPSYDAVIRAEEVNAEAGHENLGFLSFSHGFMPKEPPLLRLPEKFSAWDELAADLPRHYMNQSLRQAFQALPVLIPDEESLPEPFLCRASVLMSMFAHAYVRCEREEDLNIPAAIQQPWELITSRLKRPVPFLSYIDLIVYNWKLQQPEGPVEVENLLLLVPTVDNNEERIFYLTQTEILAKAAPVISAVTDVQNAILMEDTPLVIAGLQRIQETIEALTEKSFLKINPNPRSSTYVDPIVWAKTVAPFAVPLKEGVQGPSGTSSPIFHLIDTFIERARYDTILGEEALFIRRWYPEHWRNFLSAVEQVSLSAYVEKAGSDELHGAYYSLVESYAGRQGFLGVHKRKVYGYLQMAFKVGRSVTIGGFSGLFKERTWEEVDDELESTRLERYADKSLKCPFATISGRRPAGSLDVQNIQLDIRDKGVSYRPGDRVAILPSNNEQEVAQLLQLLQLPPELPVKINERWREHAAKYFHVFNDELPLKRILQSAQLHRVYPSKLAEPPAALHACLQGIQRANIHIGLKDFIDIVTGHGIGTDIFASGHFLTDLLEVEKERLYSISSGDLADKKGVLELTVGKVKAQRNGKPAAGVASGYLHDAPVSADNRIPFRIVRPLRFKLPEHPDRPVIMFAGGTGISPFKAFWEHLSAGNRAHKGWLFLSIREQKDLPYREELEELVFEKGFRVDVAVTREPVRFNKTLSHLGKQFVFEPAQPARIGQLLADESYQERLYEYLKSEHRGGKQANIYVCGKAGFAKSVMDALRRIIKIQAEKEGADARELFYELFSADRYMQDIFTDQEPAGQQPTHYHISDVIKRNNDQYGYWVIVNNKIFDLTEFKEIHPGGEKIVLDNAGRDGTHEFRRAEHHHNPEIMSLLSMYYVGEVIVPQFESAEIAVKYHRWLSAVHLSTEMQNTLYTDYTFTGKQTTRADHSGSPTAYKRSLILENHLRFNEEYIPLLTESLLEQYTTDTPLTAALAEISARSRQEAAFIEGVFEAYQHTADAALLQVLQEIEQADKALILDIRRLFRAGLKYFEGYETELHQLFDQNLQTILQHTVDKLRQYNNATSSRNGRFRFF</sequence>
<dbReference type="PRINTS" id="PR00363">
    <property type="entry name" value="CYTOCHROMEB5"/>
</dbReference>
<dbReference type="Gene3D" id="3.40.50.80">
    <property type="entry name" value="Nucleotide-binding domain of ferredoxin-NADP reductase (FNR) module"/>
    <property type="match status" value="1"/>
</dbReference>
<dbReference type="GO" id="GO:0046872">
    <property type="term" value="F:metal ion binding"/>
    <property type="evidence" value="ECO:0007669"/>
    <property type="project" value="UniProtKB-KW"/>
</dbReference>
<dbReference type="Pfam" id="PF01231">
    <property type="entry name" value="IDO"/>
    <property type="match status" value="1"/>
</dbReference>
<dbReference type="EMBL" id="RIAR02000001">
    <property type="protein sequence ID" value="NSL87309.1"/>
    <property type="molecule type" value="Genomic_DNA"/>
</dbReference>
<dbReference type="InterPro" id="IPR001433">
    <property type="entry name" value="OxRdtase_FAD/NAD-bd"/>
</dbReference>
<keyword evidence="7" id="KW-0274">FAD</keyword>
<evidence type="ECO:0000256" key="6">
    <source>
        <dbReference type="ARBA" id="ARBA00022723"/>
    </source>
</evidence>
<evidence type="ECO:0000259" key="12">
    <source>
        <dbReference type="PROSITE" id="PS51384"/>
    </source>
</evidence>
<dbReference type="Proteomes" id="UP000281028">
    <property type="component" value="Unassembled WGS sequence"/>
</dbReference>
<dbReference type="GO" id="GO:0010181">
    <property type="term" value="F:FMN binding"/>
    <property type="evidence" value="ECO:0007669"/>
    <property type="project" value="TreeGrafter"/>
</dbReference>
<evidence type="ECO:0008006" key="15">
    <source>
        <dbReference type="Google" id="ProtNLM"/>
    </source>
</evidence>
<evidence type="ECO:0000256" key="10">
    <source>
        <dbReference type="ARBA" id="ARBA00023192"/>
    </source>
</evidence>
<dbReference type="Pfam" id="PF00175">
    <property type="entry name" value="NAD_binding_1"/>
    <property type="match status" value="1"/>
</dbReference>
<keyword evidence="6" id="KW-0479">Metal-binding</keyword>
<keyword evidence="10" id="KW-0028">Amino-acid biosynthesis</keyword>
<dbReference type="GO" id="GO:0005829">
    <property type="term" value="C:cytosol"/>
    <property type="evidence" value="ECO:0007669"/>
    <property type="project" value="TreeGrafter"/>
</dbReference>
<dbReference type="AlphaFoldDB" id="A0A9Q5D3F4"/>
<keyword evidence="3" id="KW-0349">Heme</keyword>
<dbReference type="InterPro" id="IPR003097">
    <property type="entry name" value="CysJ-like_FAD-binding"/>
</dbReference>
<evidence type="ECO:0000256" key="1">
    <source>
        <dbReference type="ARBA" id="ARBA00001917"/>
    </source>
</evidence>
<dbReference type="SUPFAM" id="SSF140959">
    <property type="entry name" value="Indolic compounds 2,3-dioxygenase-like"/>
    <property type="match status" value="1"/>
</dbReference>
<dbReference type="InterPro" id="IPR017927">
    <property type="entry name" value="FAD-bd_FR_type"/>
</dbReference>
<dbReference type="SUPFAM" id="SSF52343">
    <property type="entry name" value="Ferredoxin reductase-like, C-terminal NADP-linked domain"/>
    <property type="match status" value="1"/>
</dbReference>
<dbReference type="InterPro" id="IPR023173">
    <property type="entry name" value="NADPH_Cyt_P450_Rdtase_alpha"/>
</dbReference>
<dbReference type="InterPro" id="IPR037217">
    <property type="entry name" value="Trp/Indoleamine_2_3_dOase-like"/>
</dbReference>
<keyword evidence="4" id="KW-0285">Flavoprotein</keyword>
<evidence type="ECO:0000259" key="11">
    <source>
        <dbReference type="PROSITE" id="PS50255"/>
    </source>
</evidence>
<dbReference type="PRINTS" id="PR00371">
    <property type="entry name" value="FPNCR"/>
</dbReference>